<sequence length="258" mass="29159">MSAHRFRICKMKTTITHNANQYQIDLSKPLDISIAITNKKDNVNAWYIDAPKIEPHRDKDFVGSIPAGASTNFYDIWFNPHSHGTHTECVGHISAEHQSVNKYLQQFFFLAEVITISPSKENQDLVITKEQLQKALGGTALSALVIRTLPNTAMKLNRQYSNSNPPYILEDAMVFLRELGVEHLLIDLPSVDKEKDNGALLAHKAFWNFNGEVRLNATITEFIYVPESIVDGSYFLNLQVAPFENDASPSRPVLYKIE</sequence>
<dbReference type="Proteomes" id="UP000183038">
    <property type="component" value="Unassembled WGS sequence"/>
</dbReference>
<dbReference type="Gene3D" id="3.50.30.50">
    <property type="entry name" value="Putative cyclase"/>
    <property type="match status" value="1"/>
</dbReference>
<dbReference type="Pfam" id="PF04199">
    <property type="entry name" value="Cyclase"/>
    <property type="match status" value="1"/>
</dbReference>
<reference evidence="1 2" key="1">
    <citation type="submission" date="2016-10" db="EMBL/GenBank/DDBJ databases">
        <authorList>
            <person name="de Groot N.N."/>
        </authorList>
    </citation>
    <scope>NUCLEOTIDE SEQUENCE [LARGE SCALE GENOMIC DNA]</scope>
    <source>
        <strain evidence="1 2">MAR_2009_71</strain>
    </source>
</reference>
<evidence type="ECO:0000313" key="1">
    <source>
        <dbReference type="EMBL" id="SEB83302.1"/>
    </source>
</evidence>
<dbReference type="GO" id="GO:0004061">
    <property type="term" value="F:arylformamidase activity"/>
    <property type="evidence" value="ECO:0007669"/>
    <property type="project" value="InterPro"/>
</dbReference>
<dbReference type="InterPro" id="IPR037175">
    <property type="entry name" value="KFase_sf"/>
</dbReference>
<accession>A0A1H4MLS8</accession>
<evidence type="ECO:0000313" key="2">
    <source>
        <dbReference type="Proteomes" id="UP000183038"/>
    </source>
</evidence>
<dbReference type="EMBL" id="FNTB01000001">
    <property type="protein sequence ID" value="SEB83302.1"/>
    <property type="molecule type" value="Genomic_DNA"/>
</dbReference>
<protein>
    <submittedName>
        <fullName evidence="1">Kynurenine formamidase</fullName>
    </submittedName>
</protein>
<name>A0A1H4MLS8_9FLAO</name>
<dbReference type="SUPFAM" id="SSF102198">
    <property type="entry name" value="Putative cyclase"/>
    <property type="match status" value="1"/>
</dbReference>
<gene>
    <name evidence="1" type="ORF">SAMN05192540_1665</name>
</gene>
<organism evidence="1 2">
    <name type="scientific">Maribacter dokdonensis</name>
    <dbReference type="NCBI Taxonomy" id="320912"/>
    <lineage>
        <taxon>Bacteria</taxon>
        <taxon>Pseudomonadati</taxon>
        <taxon>Bacteroidota</taxon>
        <taxon>Flavobacteriia</taxon>
        <taxon>Flavobacteriales</taxon>
        <taxon>Flavobacteriaceae</taxon>
        <taxon>Maribacter</taxon>
    </lineage>
</organism>
<proteinExistence type="predicted"/>
<dbReference type="InterPro" id="IPR007325">
    <property type="entry name" value="KFase/CYL"/>
</dbReference>
<dbReference type="AlphaFoldDB" id="A0A1H4MLS8"/>
<dbReference type="GO" id="GO:0019441">
    <property type="term" value="P:L-tryptophan catabolic process to kynurenine"/>
    <property type="evidence" value="ECO:0007669"/>
    <property type="project" value="InterPro"/>
</dbReference>